<dbReference type="PANTHER" id="PTHR32552:SF68">
    <property type="entry name" value="FERRICHROME OUTER MEMBRANE TRANSPORTER_PHAGE RECEPTOR"/>
    <property type="match status" value="1"/>
</dbReference>
<keyword evidence="4 14" id="KW-1134">Transmembrane beta strand</keyword>
<dbReference type="GO" id="GO:0015344">
    <property type="term" value="F:siderophore uptake transmembrane transporter activity"/>
    <property type="evidence" value="ECO:0007669"/>
    <property type="project" value="TreeGrafter"/>
</dbReference>
<keyword evidence="7 16" id="KW-0732">Signal</keyword>
<evidence type="ECO:0000256" key="11">
    <source>
        <dbReference type="ARBA" id="ARBA00023136"/>
    </source>
</evidence>
<dbReference type="AlphaFoldDB" id="A0A853G5D2"/>
<keyword evidence="11 14" id="KW-0472">Membrane</keyword>
<sequence length="716" mass="77900">MTPVAPYRSRLRLSLLLALPAAAHAAEGVSPQGVAQLAPVIVTSTQRAQPLFEAPASVGIIEGDALRDGRMQVNLSESLGAIPGVLAQNRENYAQDLQLSIRGFGSRSTFGVRGIRLYVDGIPATMPDGQGQTSNIDLSSAERVEVLRGPFSALYGNSSGGVIQVFTESGEGPPRIVSSFTAGSDGQRRYGLKAGGATGAGPGALDYMVSLNRYSTDGYRDHGSARKNLGNAKLGVALGEDSKLTVILNSVHVRAQDPQGLQYDELMDAPRSAAPNALLFDTRKTVKQTQGGLVYERRIGADNALRLTAYYGQRKTEQFQAIPVSTQRPPSHSGGVIDLERNYGGLDARWTSTLQLAGRPLTLIGGVAYDVLREDRRGYENFVDAGGAQQLGVKGRLRRDETNDLWNIDPYAQASWAFTDRWTLDLGLRYSTVSFRSDDHYVQEGNRDDSGSLRYRKALPMAALRYQATEDLSLYATVGRGFETPTFNELSYRSDGLAGLNTALRPSVNTSVEVGAKARIGNSLLTAALFQTRTRDEIVAADSLGGRSTFRNAGRTLRKGFELSWQGELARHWQGALAYTWLDAKYRDSFYAGSETPANLIPSGNRIPGIARHALHASISWAPPQGWRAGIEGRYLSKIYVNDSNDSAAPGYFTTAVHAGYLWRFQQWEINAYARVDNVLDKRYAGAAIINAGFGRYYEPAPGRNWTAGLHASHQF</sequence>
<feature type="domain" description="TonB-dependent receptor plug" evidence="18">
    <location>
        <begin position="51"/>
        <end position="162"/>
    </location>
</feature>
<dbReference type="InterPro" id="IPR037066">
    <property type="entry name" value="Plug_dom_sf"/>
</dbReference>
<gene>
    <name evidence="19" type="ORF">H0A72_19580</name>
</gene>
<evidence type="ECO:0000256" key="8">
    <source>
        <dbReference type="ARBA" id="ARBA00023004"/>
    </source>
</evidence>
<accession>A0A853G5D2</accession>
<dbReference type="Pfam" id="PF07715">
    <property type="entry name" value="Plug"/>
    <property type="match status" value="1"/>
</dbReference>
<evidence type="ECO:0000256" key="13">
    <source>
        <dbReference type="ARBA" id="ARBA00023237"/>
    </source>
</evidence>
<evidence type="ECO:0000256" key="16">
    <source>
        <dbReference type="SAM" id="SignalP"/>
    </source>
</evidence>
<dbReference type="SUPFAM" id="SSF56935">
    <property type="entry name" value="Porins"/>
    <property type="match status" value="1"/>
</dbReference>
<evidence type="ECO:0000256" key="12">
    <source>
        <dbReference type="ARBA" id="ARBA00023170"/>
    </source>
</evidence>
<dbReference type="EMBL" id="JACCEM010000012">
    <property type="protein sequence ID" value="NYT51519.1"/>
    <property type="molecule type" value="Genomic_DNA"/>
</dbReference>
<feature type="chain" id="PRO_5032553668" evidence="16">
    <location>
        <begin position="26"/>
        <end position="716"/>
    </location>
</feature>
<evidence type="ECO:0000259" key="17">
    <source>
        <dbReference type="Pfam" id="PF00593"/>
    </source>
</evidence>
<evidence type="ECO:0000256" key="15">
    <source>
        <dbReference type="RuleBase" id="RU003357"/>
    </source>
</evidence>
<dbReference type="PROSITE" id="PS52016">
    <property type="entry name" value="TONB_DEPENDENT_REC_3"/>
    <property type="match status" value="1"/>
</dbReference>
<keyword evidence="5" id="KW-0410">Iron transport</keyword>
<dbReference type="Gene3D" id="2.170.130.10">
    <property type="entry name" value="TonB-dependent receptor, plug domain"/>
    <property type="match status" value="1"/>
</dbReference>
<keyword evidence="20" id="KW-1185">Reference proteome</keyword>
<keyword evidence="9" id="KW-0406">Ion transport</keyword>
<protein>
    <submittedName>
        <fullName evidence="19">TonB-dependent receptor</fullName>
    </submittedName>
</protein>
<evidence type="ECO:0000256" key="14">
    <source>
        <dbReference type="PROSITE-ProRule" id="PRU01360"/>
    </source>
</evidence>
<dbReference type="InterPro" id="IPR039426">
    <property type="entry name" value="TonB-dep_rcpt-like"/>
</dbReference>
<feature type="domain" description="TonB-dependent receptor-like beta-barrel" evidence="17">
    <location>
        <begin position="240"/>
        <end position="679"/>
    </location>
</feature>
<proteinExistence type="inferred from homology"/>
<dbReference type="Pfam" id="PF00593">
    <property type="entry name" value="TonB_dep_Rec_b-barrel"/>
    <property type="match status" value="1"/>
</dbReference>
<dbReference type="CDD" id="cd01347">
    <property type="entry name" value="ligand_gated_channel"/>
    <property type="match status" value="1"/>
</dbReference>
<keyword evidence="8" id="KW-0408">Iron</keyword>
<evidence type="ECO:0000256" key="5">
    <source>
        <dbReference type="ARBA" id="ARBA00022496"/>
    </source>
</evidence>
<evidence type="ECO:0000256" key="3">
    <source>
        <dbReference type="ARBA" id="ARBA00022448"/>
    </source>
</evidence>
<keyword evidence="10 15" id="KW-0798">TonB box</keyword>
<comment type="similarity">
    <text evidence="2 14 15">Belongs to the TonB-dependent receptor family.</text>
</comment>
<dbReference type="InterPro" id="IPR000531">
    <property type="entry name" value="Beta-barrel_TonB"/>
</dbReference>
<name>A0A853G5D2_9BURK</name>
<evidence type="ECO:0000256" key="9">
    <source>
        <dbReference type="ARBA" id="ARBA00023065"/>
    </source>
</evidence>
<dbReference type="InterPro" id="IPR012910">
    <property type="entry name" value="Plug_dom"/>
</dbReference>
<organism evidence="19 20">
    <name type="scientific">Parapusillimonas granuli</name>
    <dbReference type="NCBI Taxonomy" id="380911"/>
    <lineage>
        <taxon>Bacteria</taxon>
        <taxon>Pseudomonadati</taxon>
        <taxon>Pseudomonadota</taxon>
        <taxon>Betaproteobacteria</taxon>
        <taxon>Burkholderiales</taxon>
        <taxon>Alcaligenaceae</taxon>
        <taxon>Parapusillimonas</taxon>
    </lineage>
</organism>
<keyword evidence="12 19" id="KW-0675">Receptor</keyword>
<evidence type="ECO:0000313" key="20">
    <source>
        <dbReference type="Proteomes" id="UP000559809"/>
    </source>
</evidence>
<comment type="caution">
    <text evidence="19">The sequence shown here is derived from an EMBL/GenBank/DDBJ whole genome shotgun (WGS) entry which is preliminary data.</text>
</comment>
<evidence type="ECO:0000256" key="1">
    <source>
        <dbReference type="ARBA" id="ARBA00004571"/>
    </source>
</evidence>
<dbReference type="GO" id="GO:0009279">
    <property type="term" value="C:cell outer membrane"/>
    <property type="evidence" value="ECO:0007669"/>
    <property type="project" value="UniProtKB-SubCell"/>
</dbReference>
<keyword evidence="13 14" id="KW-0998">Cell outer membrane</keyword>
<comment type="subcellular location">
    <subcellularLocation>
        <location evidence="1 14">Cell outer membrane</location>
        <topology evidence="1 14">Multi-pass membrane protein</topology>
    </subcellularLocation>
</comment>
<dbReference type="RefSeq" id="WP_180158196.1">
    <property type="nucleotide sequence ID" value="NZ_JACCEM010000012.1"/>
</dbReference>
<feature type="signal peptide" evidence="16">
    <location>
        <begin position="1"/>
        <end position="25"/>
    </location>
</feature>
<dbReference type="Gene3D" id="2.40.170.20">
    <property type="entry name" value="TonB-dependent receptor, beta-barrel domain"/>
    <property type="match status" value="1"/>
</dbReference>
<reference evidence="19 20" key="1">
    <citation type="submission" date="2020-07" db="EMBL/GenBank/DDBJ databases">
        <title>Taxonomic revisions and descriptions of new bacterial species based on genomic comparisons in the high-G+C-content subgroup of the family Alcaligenaceae.</title>
        <authorList>
            <person name="Szabo A."/>
            <person name="Felfoldi T."/>
        </authorList>
    </citation>
    <scope>NUCLEOTIDE SEQUENCE [LARGE SCALE GENOMIC DNA]</scope>
    <source>
        <strain evidence="19 20">LMG 24012</strain>
    </source>
</reference>
<keyword evidence="6 14" id="KW-0812">Transmembrane</keyword>
<dbReference type="InterPro" id="IPR036942">
    <property type="entry name" value="Beta-barrel_TonB_sf"/>
</dbReference>
<keyword evidence="3 14" id="KW-0813">Transport</keyword>
<evidence type="ECO:0000256" key="7">
    <source>
        <dbReference type="ARBA" id="ARBA00022729"/>
    </source>
</evidence>
<evidence type="ECO:0000256" key="4">
    <source>
        <dbReference type="ARBA" id="ARBA00022452"/>
    </source>
</evidence>
<evidence type="ECO:0000256" key="10">
    <source>
        <dbReference type="ARBA" id="ARBA00023077"/>
    </source>
</evidence>
<evidence type="ECO:0000256" key="2">
    <source>
        <dbReference type="ARBA" id="ARBA00009810"/>
    </source>
</evidence>
<evidence type="ECO:0000256" key="6">
    <source>
        <dbReference type="ARBA" id="ARBA00022692"/>
    </source>
</evidence>
<dbReference type="PANTHER" id="PTHR32552">
    <property type="entry name" value="FERRICHROME IRON RECEPTOR-RELATED"/>
    <property type="match status" value="1"/>
</dbReference>
<evidence type="ECO:0000259" key="18">
    <source>
        <dbReference type="Pfam" id="PF07715"/>
    </source>
</evidence>
<evidence type="ECO:0000313" key="19">
    <source>
        <dbReference type="EMBL" id="NYT51519.1"/>
    </source>
</evidence>
<dbReference type="Proteomes" id="UP000559809">
    <property type="component" value="Unassembled WGS sequence"/>
</dbReference>